<dbReference type="PIRSF" id="PIRSF006173">
    <property type="entry name" value="UCP006173"/>
    <property type="match status" value="1"/>
</dbReference>
<dbReference type="Pfam" id="PF03692">
    <property type="entry name" value="CxxCxxCC"/>
    <property type="match status" value="1"/>
</dbReference>
<sequence>MADKKRKKFWELPLGDLNPTEWEALCDGCGKCCLNKLEFVDTNEVEFTRVACRLLDGQTCRCSQYEIRHHFVPECVRLTPESISEIAYWMPRTCAYRLRFEGKPLESWHYLLSGSKETVHEAGQSVRGWTVPEYEVPEEDWEDYVIEDLS</sequence>
<accession>A0ABV1SCL0</accession>
<dbReference type="NCBIfam" id="NF003507">
    <property type="entry name" value="PRK05170.2-5"/>
    <property type="match status" value="1"/>
</dbReference>
<evidence type="ECO:0000313" key="3">
    <source>
        <dbReference type="Proteomes" id="UP001438953"/>
    </source>
</evidence>
<evidence type="ECO:0000256" key="1">
    <source>
        <dbReference type="HAMAP-Rule" id="MF_00676"/>
    </source>
</evidence>
<organism evidence="2 3">
    <name type="scientific">Thioclava kandeliae</name>
    <dbReference type="NCBI Taxonomy" id="3070818"/>
    <lineage>
        <taxon>Bacteria</taxon>
        <taxon>Pseudomonadati</taxon>
        <taxon>Pseudomonadota</taxon>
        <taxon>Alphaproteobacteria</taxon>
        <taxon>Rhodobacterales</taxon>
        <taxon>Paracoccaceae</taxon>
        <taxon>Thioclava</taxon>
    </lineage>
</organism>
<comment type="similarity">
    <text evidence="1">Belongs to the UPF0260 family.</text>
</comment>
<gene>
    <name evidence="2" type="ORF">VSX56_02575</name>
</gene>
<keyword evidence="3" id="KW-1185">Reference proteome</keyword>
<reference evidence="2 3" key="2">
    <citation type="submission" date="2024-06" db="EMBL/GenBank/DDBJ databases">
        <title>Thioclava kandeliae sp. nov. from a rhizosphere soil sample of Kandelia candel in a mangrove.</title>
        <authorList>
            <person name="Mu T."/>
        </authorList>
    </citation>
    <scope>NUCLEOTIDE SEQUENCE [LARGE SCALE GENOMIC DNA]</scope>
    <source>
        <strain evidence="2 3">CPCC 100088</strain>
    </source>
</reference>
<dbReference type="EMBL" id="JAYWLC010000001">
    <property type="protein sequence ID" value="MER5170647.1"/>
    <property type="molecule type" value="Genomic_DNA"/>
</dbReference>
<comment type="caution">
    <text evidence="2">The sequence shown here is derived from an EMBL/GenBank/DDBJ whole genome shotgun (WGS) entry which is preliminary data.</text>
</comment>
<evidence type="ECO:0000313" key="2">
    <source>
        <dbReference type="EMBL" id="MER5170647.1"/>
    </source>
</evidence>
<dbReference type="PANTHER" id="PTHR37421">
    <property type="entry name" value="UPF0260 PROTEIN YCGN"/>
    <property type="match status" value="1"/>
</dbReference>
<dbReference type="PANTHER" id="PTHR37421:SF1">
    <property type="entry name" value="UPF0260 PROTEIN YCGN"/>
    <property type="match status" value="1"/>
</dbReference>
<dbReference type="InterPro" id="IPR008228">
    <property type="entry name" value="UCP006173"/>
</dbReference>
<dbReference type="RefSeq" id="WP_350934603.1">
    <property type="nucleotide sequence ID" value="NZ_JAYWLC010000001.1"/>
</dbReference>
<dbReference type="NCBIfam" id="NF003501">
    <property type="entry name" value="PRK05170.1-5"/>
    <property type="match status" value="1"/>
</dbReference>
<protein>
    <recommendedName>
        <fullName evidence="1">UPF0260 protein VSX56_02575</fullName>
    </recommendedName>
</protein>
<proteinExistence type="inferred from homology"/>
<dbReference type="Proteomes" id="UP001438953">
    <property type="component" value="Unassembled WGS sequence"/>
</dbReference>
<dbReference type="InterPro" id="IPR005358">
    <property type="entry name" value="Puta_zinc/iron-chelating_dom"/>
</dbReference>
<name>A0ABV1SCL0_9RHOB</name>
<dbReference type="HAMAP" id="MF_00676">
    <property type="entry name" value="UPF0260"/>
    <property type="match status" value="1"/>
</dbReference>
<reference evidence="2 3" key="1">
    <citation type="submission" date="2024-01" db="EMBL/GenBank/DDBJ databases">
        <authorList>
            <person name="Deng Y."/>
            <person name="Su J."/>
        </authorList>
    </citation>
    <scope>NUCLEOTIDE SEQUENCE [LARGE SCALE GENOMIC DNA]</scope>
    <source>
        <strain evidence="2 3">CPCC 100088</strain>
    </source>
</reference>